<keyword evidence="7" id="KW-1185">Reference proteome</keyword>
<protein>
    <submittedName>
        <fullName evidence="6">Ca(2+)-dependent cysteine protease</fullName>
    </submittedName>
</protein>
<keyword evidence="6" id="KW-0645">Protease</keyword>
<dbReference type="Pfam" id="PF00656">
    <property type="entry name" value="Peptidase_C14"/>
    <property type="match status" value="1"/>
</dbReference>
<evidence type="ECO:0000256" key="2">
    <source>
        <dbReference type="ARBA" id="ARBA00022703"/>
    </source>
</evidence>
<dbReference type="InterPro" id="IPR029030">
    <property type="entry name" value="Caspase-like_dom_sf"/>
</dbReference>
<keyword evidence="2" id="KW-0053">Apoptosis</keyword>
<evidence type="ECO:0000313" key="7">
    <source>
        <dbReference type="Proteomes" id="UP001150569"/>
    </source>
</evidence>
<name>A0A9W8A639_9FUNG</name>
<dbReference type="OrthoDB" id="3223806at2759"/>
<evidence type="ECO:0000256" key="3">
    <source>
        <dbReference type="ARBA" id="ARBA00022807"/>
    </source>
</evidence>
<sequence>MYSTRGYNHPPARGQPYPAQTSRGYLPPDYLELANNGGMNPQGMSGPMLDHDLFGGRPPLPPLIPYRPHFGRYNTGPMPGMGPQPGPMGYSGGEIIPYGGQNAMDMVHQCTGRKRALLIGINYIGQSHPLKGCINDAYRMRDLLTSLYNFHDNDMVILTDDNPDPRAQPTRTNLIRAMHWLVANAQPTDSYFFHYSGHGTQTVDVSGDEIDGYDETILPVDFRTAGMILDDEMNAIMVRLLPLGCRLTAVFDSCHSGTALDLPFVYDYRGRLEKHPIVDATRDALGRVQTNYMAGDYYMAGRSVLESLRTVVRGPAIRRRQLRSRSTLGDVVMFSGCADDESSADSYDYALGNTGAMSNALVMVLRNNPNQSYAQILRGVRDILRGRYNQRPQLSTGRYMDMNRMFIL</sequence>
<feature type="domain" description="Peptidase C14 caspase" evidence="5">
    <location>
        <begin position="113"/>
        <end position="396"/>
    </location>
</feature>
<keyword evidence="3" id="KW-0378">Hydrolase</keyword>
<dbReference type="EMBL" id="JANBPT010000334">
    <property type="protein sequence ID" value="KAJ1923443.1"/>
    <property type="molecule type" value="Genomic_DNA"/>
</dbReference>
<dbReference type="GO" id="GO:0005737">
    <property type="term" value="C:cytoplasm"/>
    <property type="evidence" value="ECO:0007669"/>
    <property type="project" value="TreeGrafter"/>
</dbReference>
<evidence type="ECO:0000259" key="5">
    <source>
        <dbReference type="Pfam" id="PF00656"/>
    </source>
</evidence>
<dbReference type="Proteomes" id="UP001150569">
    <property type="component" value="Unassembled WGS sequence"/>
</dbReference>
<dbReference type="AlphaFoldDB" id="A0A9W8A639"/>
<dbReference type="GO" id="GO:0004197">
    <property type="term" value="F:cysteine-type endopeptidase activity"/>
    <property type="evidence" value="ECO:0007669"/>
    <property type="project" value="InterPro"/>
</dbReference>
<dbReference type="GO" id="GO:0006915">
    <property type="term" value="P:apoptotic process"/>
    <property type="evidence" value="ECO:0007669"/>
    <property type="project" value="UniProtKB-KW"/>
</dbReference>
<feature type="region of interest" description="Disordered" evidence="4">
    <location>
        <begin position="1"/>
        <end position="22"/>
    </location>
</feature>
<dbReference type="SUPFAM" id="SSF52129">
    <property type="entry name" value="Caspase-like"/>
    <property type="match status" value="1"/>
</dbReference>
<dbReference type="InterPro" id="IPR050452">
    <property type="entry name" value="Metacaspase"/>
</dbReference>
<gene>
    <name evidence="6" type="primary">MCA1_3</name>
    <name evidence="6" type="ORF">IWQ60_005886</name>
</gene>
<dbReference type="InterPro" id="IPR011600">
    <property type="entry name" value="Pept_C14_caspase"/>
</dbReference>
<dbReference type="PANTHER" id="PTHR48104:SF30">
    <property type="entry name" value="METACASPASE-1"/>
    <property type="match status" value="1"/>
</dbReference>
<organism evidence="6 7">
    <name type="scientific">Tieghemiomyces parasiticus</name>
    <dbReference type="NCBI Taxonomy" id="78921"/>
    <lineage>
        <taxon>Eukaryota</taxon>
        <taxon>Fungi</taxon>
        <taxon>Fungi incertae sedis</taxon>
        <taxon>Zoopagomycota</taxon>
        <taxon>Kickxellomycotina</taxon>
        <taxon>Dimargaritomycetes</taxon>
        <taxon>Dimargaritales</taxon>
        <taxon>Dimargaritaceae</taxon>
        <taxon>Tieghemiomyces</taxon>
    </lineage>
</organism>
<accession>A0A9W8A639</accession>
<dbReference type="GO" id="GO:0006508">
    <property type="term" value="P:proteolysis"/>
    <property type="evidence" value="ECO:0007669"/>
    <property type="project" value="UniProtKB-KW"/>
</dbReference>
<reference evidence="6" key="1">
    <citation type="submission" date="2022-07" db="EMBL/GenBank/DDBJ databases">
        <title>Phylogenomic reconstructions and comparative analyses of Kickxellomycotina fungi.</title>
        <authorList>
            <person name="Reynolds N.K."/>
            <person name="Stajich J.E."/>
            <person name="Barry K."/>
            <person name="Grigoriev I.V."/>
            <person name="Crous P."/>
            <person name="Smith M.E."/>
        </authorList>
    </citation>
    <scope>NUCLEOTIDE SEQUENCE</scope>
    <source>
        <strain evidence="6">RSA 861</strain>
    </source>
</reference>
<evidence type="ECO:0000313" key="6">
    <source>
        <dbReference type="EMBL" id="KAJ1923443.1"/>
    </source>
</evidence>
<proteinExistence type="inferred from homology"/>
<evidence type="ECO:0000256" key="1">
    <source>
        <dbReference type="ARBA" id="ARBA00009005"/>
    </source>
</evidence>
<dbReference type="PANTHER" id="PTHR48104">
    <property type="entry name" value="METACASPASE-4"/>
    <property type="match status" value="1"/>
</dbReference>
<dbReference type="Gene3D" id="3.40.50.12660">
    <property type="match status" value="1"/>
</dbReference>
<evidence type="ECO:0000256" key="4">
    <source>
        <dbReference type="SAM" id="MobiDB-lite"/>
    </source>
</evidence>
<comment type="caution">
    <text evidence="6">The sequence shown here is derived from an EMBL/GenBank/DDBJ whole genome shotgun (WGS) entry which is preliminary data.</text>
</comment>
<keyword evidence="3" id="KW-0788">Thiol protease</keyword>
<comment type="similarity">
    <text evidence="1">Belongs to the peptidase C14B family.</text>
</comment>